<evidence type="ECO:0008006" key="4">
    <source>
        <dbReference type="Google" id="ProtNLM"/>
    </source>
</evidence>
<evidence type="ECO:0000256" key="1">
    <source>
        <dbReference type="SAM" id="SignalP"/>
    </source>
</evidence>
<evidence type="ECO:0000313" key="2">
    <source>
        <dbReference type="EMBL" id="KAJ4458142.1"/>
    </source>
</evidence>
<proteinExistence type="predicted"/>
<sequence>MGLATWGFVLLIIALFASATNKIPIRGINRGRIMPGQGPYSGPILFEIKPGFSPFRGALLLAYGSGIPPINVLSKFVYDGQPTDSDALLYSVTQGNRMPLEVRARRHSLATVVFTPDAATTNTTLELYFYTSVLCEGSVTLTAQEGSISSGPGPYASRSCKWRVAPSSVPIGHRLKFRVIMQDIGLDDCLKIEPRGADLAFTWTRT</sequence>
<gene>
    <name evidence="2" type="ORF">PAPYR_6264</name>
</gene>
<evidence type="ECO:0000313" key="3">
    <source>
        <dbReference type="Proteomes" id="UP001141327"/>
    </source>
</evidence>
<accession>A0ABQ8UFU7</accession>
<comment type="caution">
    <text evidence="2">The sequence shown here is derived from an EMBL/GenBank/DDBJ whole genome shotgun (WGS) entry which is preliminary data.</text>
</comment>
<keyword evidence="3" id="KW-1185">Reference proteome</keyword>
<name>A0ABQ8UFU7_9EUKA</name>
<protein>
    <recommendedName>
        <fullName evidence="4">CUB domain-containing protein</fullName>
    </recommendedName>
</protein>
<dbReference type="Proteomes" id="UP001141327">
    <property type="component" value="Unassembled WGS sequence"/>
</dbReference>
<reference evidence="2" key="1">
    <citation type="journal article" date="2022" name="bioRxiv">
        <title>Genomics of Preaxostyla Flagellates Illuminates Evolutionary Transitions and the Path Towards Mitochondrial Loss.</title>
        <authorList>
            <person name="Novak L.V.F."/>
            <person name="Treitli S.C."/>
            <person name="Pyrih J."/>
            <person name="Halakuc P."/>
            <person name="Pipaliya S.V."/>
            <person name="Vacek V."/>
            <person name="Brzon O."/>
            <person name="Soukal P."/>
            <person name="Eme L."/>
            <person name="Dacks J.B."/>
            <person name="Karnkowska A."/>
            <person name="Elias M."/>
            <person name="Hampl V."/>
        </authorList>
    </citation>
    <scope>NUCLEOTIDE SEQUENCE</scope>
    <source>
        <strain evidence="2">RCP-MX</strain>
    </source>
</reference>
<feature type="signal peptide" evidence="1">
    <location>
        <begin position="1"/>
        <end position="19"/>
    </location>
</feature>
<dbReference type="EMBL" id="JAPMOS010000034">
    <property type="protein sequence ID" value="KAJ4458142.1"/>
    <property type="molecule type" value="Genomic_DNA"/>
</dbReference>
<feature type="chain" id="PRO_5045868441" description="CUB domain-containing protein" evidence="1">
    <location>
        <begin position="20"/>
        <end position="206"/>
    </location>
</feature>
<organism evidence="2 3">
    <name type="scientific">Paratrimastix pyriformis</name>
    <dbReference type="NCBI Taxonomy" id="342808"/>
    <lineage>
        <taxon>Eukaryota</taxon>
        <taxon>Metamonada</taxon>
        <taxon>Preaxostyla</taxon>
        <taxon>Paratrimastigidae</taxon>
        <taxon>Paratrimastix</taxon>
    </lineage>
</organism>
<keyword evidence="1" id="KW-0732">Signal</keyword>